<dbReference type="Proteomes" id="UP000001514">
    <property type="component" value="Unassembled WGS sequence"/>
</dbReference>
<feature type="signal peptide" evidence="1">
    <location>
        <begin position="1"/>
        <end position="19"/>
    </location>
</feature>
<reference evidence="3 4" key="1">
    <citation type="journal article" date="2011" name="Science">
        <title>The Selaginella genome identifies genetic changes associated with the evolution of vascular plants.</title>
        <authorList>
            <person name="Banks J.A."/>
            <person name="Nishiyama T."/>
            <person name="Hasebe M."/>
            <person name="Bowman J.L."/>
            <person name="Gribskov M."/>
            <person name="dePamphilis C."/>
            <person name="Albert V.A."/>
            <person name="Aono N."/>
            <person name="Aoyama T."/>
            <person name="Ambrose B.A."/>
            <person name="Ashton N.W."/>
            <person name="Axtell M.J."/>
            <person name="Barker E."/>
            <person name="Barker M.S."/>
            <person name="Bennetzen J.L."/>
            <person name="Bonawitz N.D."/>
            <person name="Chapple C."/>
            <person name="Cheng C."/>
            <person name="Correa L.G."/>
            <person name="Dacre M."/>
            <person name="DeBarry J."/>
            <person name="Dreyer I."/>
            <person name="Elias M."/>
            <person name="Engstrom E.M."/>
            <person name="Estelle M."/>
            <person name="Feng L."/>
            <person name="Finet C."/>
            <person name="Floyd S.K."/>
            <person name="Frommer W.B."/>
            <person name="Fujita T."/>
            <person name="Gramzow L."/>
            <person name="Gutensohn M."/>
            <person name="Harholt J."/>
            <person name="Hattori M."/>
            <person name="Heyl A."/>
            <person name="Hirai T."/>
            <person name="Hiwatashi Y."/>
            <person name="Ishikawa M."/>
            <person name="Iwata M."/>
            <person name="Karol K.G."/>
            <person name="Koehler B."/>
            <person name="Kolukisaoglu U."/>
            <person name="Kubo M."/>
            <person name="Kurata T."/>
            <person name="Lalonde S."/>
            <person name="Li K."/>
            <person name="Li Y."/>
            <person name="Litt A."/>
            <person name="Lyons E."/>
            <person name="Manning G."/>
            <person name="Maruyama T."/>
            <person name="Michael T.P."/>
            <person name="Mikami K."/>
            <person name="Miyazaki S."/>
            <person name="Morinaga S."/>
            <person name="Murata T."/>
            <person name="Mueller-Roeber B."/>
            <person name="Nelson D.R."/>
            <person name="Obara M."/>
            <person name="Oguri Y."/>
            <person name="Olmstead R.G."/>
            <person name="Onodera N."/>
            <person name="Petersen B.L."/>
            <person name="Pils B."/>
            <person name="Prigge M."/>
            <person name="Rensing S.A."/>
            <person name="Riano-Pachon D.M."/>
            <person name="Roberts A.W."/>
            <person name="Sato Y."/>
            <person name="Scheller H.V."/>
            <person name="Schulz B."/>
            <person name="Schulz C."/>
            <person name="Shakirov E.V."/>
            <person name="Shibagaki N."/>
            <person name="Shinohara N."/>
            <person name="Shippen D.E."/>
            <person name="Soerensen I."/>
            <person name="Sotooka R."/>
            <person name="Sugimoto N."/>
            <person name="Sugita M."/>
            <person name="Sumikawa N."/>
            <person name="Tanurdzic M."/>
            <person name="Theissen G."/>
            <person name="Ulvskov P."/>
            <person name="Wakazuki S."/>
            <person name="Weng J.K."/>
            <person name="Willats W.W."/>
            <person name="Wipf D."/>
            <person name="Wolf P.G."/>
            <person name="Yang L."/>
            <person name="Zimmer A.D."/>
            <person name="Zhu Q."/>
            <person name="Mitros T."/>
            <person name="Hellsten U."/>
            <person name="Loque D."/>
            <person name="Otillar R."/>
            <person name="Salamov A."/>
            <person name="Schmutz J."/>
            <person name="Shapiro H."/>
            <person name="Lindquist E."/>
            <person name="Lucas S."/>
            <person name="Rokhsar D."/>
            <person name="Grigoriev I.V."/>
        </authorList>
    </citation>
    <scope>NUCLEOTIDE SEQUENCE [LARGE SCALE GENOMIC DNA]</scope>
</reference>
<feature type="chain" id="PRO_5003121951" description="Amidase domain-containing protein" evidence="1">
    <location>
        <begin position="20"/>
        <end position="489"/>
    </location>
</feature>
<evidence type="ECO:0000256" key="1">
    <source>
        <dbReference type="SAM" id="SignalP"/>
    </source>
</evidence>
<dbReference type="eggNOG" id="KOG1211">
    <property type="taxonomic scope" value="Eukaryota"/>
</dbReference>
<feature type="domain" description="Amidase" evidence="2">
    <location>
        <begin position="44"/>
        <end position="423"/>
    </location>
</feature>
<keyword evidence="4" id="KW-1185">Reference proteome</keyword>
<dbReference type="Pfam" id="PF01425">
    <property type="entry name" value="Amidase"/>
    <property type="match status" value="1"/>
</dbReference>
<dbReference type="KEGG" id="smo:SELMODRAFT_441847"/>
<evidence type="ECO:0000313" key="4">
    <source>
        <dbReference type="Proteomes" id="UP000001514"/>
    </source>
</evidence>
<dbReference type="EMBL" id="GL377584">
    <property type="protein sequence ID" value="EFJ26643.1"/>
    <property type="molecule type" value="Genomic_DNA"/>
</dbReference>
<dbReference type="Gene3D" id="3.90.1300.10">
    <property type="entry name" value="Amidase signature (AS) domain"/>
    <property type="match status" value="1"/>
</dbReference>
<evidence type="ECO:0000313" key="3">
    <source>
        <dbReference type="EMBL" id="EFJ26643.1"/>
    </source>
</evidence>
<accession>D8RN26</accession>
<sequence length="489" mass="51795">MAFLLTVAVLLAACSLSGTRSPILEASVEEIQQAFRSGSLTSRELVGFYLDRIAHLNPTLNAVIQLNPDALALADEADAQRRQSSAVAQGLHGIPVLLKDSIATADRMGTTAGSLALLGSKVPRDAGIVARLRRAGAIILGKTNLSEWMNFRSTNSTSGWSALGGQTKNPYNLDESPCGSSSGSAVAVAANMVSVSVGTETDGSILCPSSVNAVVGIKPTVGLTSRAGAIPISHTQDTVGPICRSVADAVAVLDAIAGADPRDRQTLFISKYIPRGGYKQFLRRNGLRGIREDTIAAVEKMISIAKSRGAVIVENLTLPHADETLSGVSEDLVLLTNFKVELNQYLAQLVKSQVRSLEDVIKFNIQHADKEMKLFGQETFLESQATKGTHSKDYKEAVKRNQFLTKHGIDHLFETHKLDALIGAMPSLMTAPAAIAGYPAITIPAGYVSSTGVPFGIGILGSKGSEPTLIEIAFDLEQATLVRKPPPSM</sequence>
<gene>
    <name evidence="3" type="ORF">SELMODRAFT_441847</name>
</gene>
<dbReference type="PANTHER" id="PTHR42678:SF34">
    <property type="entry name" value="OS04G0183300 PROTEIN"/>
    <property type="match status" value="1"/>
</dbReference>
<dbReference type="AlphaFoldDB" id="D8RN26"/>
<dbReference type="PANTHER" id="PTHR42678">
    <property type="entry name" value="AMIDASE"/>
    <property type="match status" value="1"/>
</dbReference>
<dbReference type="STRING" id="88036.D8RN26"/>
<dbReference type="InterPro" id="IPR036928">
    <property type="entry name" value="AS_sf"/>
</dbReference>
<evidence type="ECO:0000259" key="2">
    <source>
        <dbReference type="Pfam" id="PF01425"/>
    </source>
</evidence>
<dbReference type="OMA" id="DGWDWDY"/>
<dbReference type="SUPFAM" id="SSF75304">
    <property type="entry name" value="Amidase signature (AS) enzymes"/>
    <property type="match status" value="1"/>
</dbReference>
<proteinExistence type="predicted"/>
<keyword evidence="1" id="KW-0732">Signal</keyword>
<organism evidence="4">
    <name type="scientific">Selaginella moellendorffii</name>
    <name type="common">Spikemoss</name>
    <dbReference type="NCBI Taxonomy" id="88036"/>
    <lineage>
        <taxon>Eukaryota</taxon>
        <taxon>Viridiplantae</taxon>
        <taxon>Streptophyta</taxon>
        <taxon>Embryophyta</taxon>
        <taxon>Tracheophyta</taxon>
        <taxon>Lycopodiopsida</taxon>
        <taxon>Selaginellales</taxon>
        <taxon>Selaginellaceae</taxon>
        <taxon>Selaginella</taxon>
    </lineage>
</organism>
<dbReference type="InterPro" id="IPR023631">
    <property type="entry name" value="Amidase_dom"/>
</dbReference>
<dbReference type="FunCoup" id="D8RN26">
    <property type="interactions" value="5"/>
</dbReference>
<dbReference type="Gramene" id="EFJ26643">
    <property type="protein sequence ID" value="EFJ26643"/>
    <property type="gene ID" value="SELMODRAFT_441847"/>
</dbReference>
<name>D8RN26_SELML</name>
<dbReference type="HOGENOM" id="CLU_009600_14_1_1"/>
<dbReference type="InParanoid" id="D8RN26"/>
<protein>
    <recommendedName>
        <fullName evidence="2">Amidase domain-containing protein</fullName>
    </recommendedName>
</protein>